<dbReference type="Gene3D" id="2.170.260.10">
    <property type="entry name" value="paz domain"/>
    <property type="match status" value="1"/>
</dbReference>
<proteinExistence type="predicted"/>
<dbReference type="Pfam" id="PF02170">
    <property type="entry name" value="PAZ"/>
    <property type="match status" value="1"/>
</dbReference>
<dbReference type="Gene3D" id="3.40.50.2300">
    <property type="match status" value="1"/>
</dbReference>
<feature type="domain" description="PAZ" evidence="1">
    <location>
        <begin position="1"/>
        <end position="56"/>
    </location>
</feature>
<evidence type="ECO:0000259" key="1">
    <source>
        <dbReference type="PROSITE" id="PS50821"/>
    </source>
</evidence>
<dbReference type="InterPro" id="IPR012337">
    <property type="entry name" value="RNaseH-like_sf"/>
</dbReference>
<dbReference type="OrthoDB" id="10252740at2759"/>
<dbReference type="AlphaFoldDB" id="A0A1Y1S8Z8"/>
<dbReference type="GO" id="GO:0003723">
    <property type="term" value="F:RNA binding"/>
    <property type="evidence" value="ECO:0007669"/>
    <property type="project" value="InterPro"/>
</dbReference>
<protein>
    <submittedName>
        <fullName evidence="3">AGO5</fullName>
    </submittedName>
</protein>
<dbReference type="PANTHER" id="PTHR22891">
    <property type="entry name" value="EUKARYOTIC TRANSLATION INITIATION FACTOR 2C"/>
    <property type="match status" value="1"/>
</dbReference>
<dbReference type="SUPFAM" id="SSF53098">
    <property type="entry name" value="Ribonuclease H-like"/>
    <property type="match status" value="1"/>
</dbReference>
<evidence type="ECO:0000313" key="3">
    <source>
        <dbReference type="EMBL" id="ORD94922.1"/>
    </source>
</evidence>
<dbReference type="Proteomes" id="UP000192639">
    <property type="component" value="Unassembled WGS sequence"/>
</dbReference>
<organism evidence="3 4">
    <name type="scientific">Enterospora canceri</name>
    <dbReference type="NCBI Taxonomy" id="1081671"/>
    <lineage>
        <taxon>Eukaryota</taxon>
        <taxon>Fungi</taxon>
        <taxon>Fungi incertae sedis</taxon>
        <taxon>Microsporidia</taxon>
        <taxon>Enterocytozoonidae</taxon>
        <taxon>Enterospora</taxon>
    </lineage>
</organism>
<dbReference type="EMBL" id="LWDP01000006">
    <property type="protein sequence ID" value="ORD94922.1"/>
    <property type="molecule type" value="Genomic_DNA"/>
</dbReference>
<evidence type="ECO:0000313" key="4">
    <source>
        <dbReference type="Proteomes" id="UP000192639"/>
    </source>
</evidence>
<accession>A0A1Y1S8Z8</accession>
<dbReference type="SUPFAM" id="SSF101690">
    <property type="entry name" value="PAZ domain"/>
    <property type="match status" value="1"/>
</dbReference>
<dbReference type="Gene3D" id="3.30.420.10">
    <property type="entry name" value="Ribonuclease H-like superfamily/Ribonuclease H"/>
    <property type="match status" value="1"/>
</dbReference>
<dbReference type="InterPro" id="IPR036397">
    <property type="entry name" value="RNaseH_sf"/>
</dbReference>
<dbReference type="PROSITE" id="PS50821">
    <property type="entry name" value="PAZ"/>
    <property type="match status" value="1"/>
</dbReference>
<sequence length="527" mass="59447">MVKFSNRDNSTEEEMSVADYFKKQYFELKHPHLPLVEIRVRDQQLYFPIEVLEVAPMQRYSPKLNEAMTASMIKIAAKKPDDRFRIIQQKAEELRVFSNELLSSFGVAFDNKFTNCKGMILPPPVVKYSNTTVQVSGGSWNLRDVAALRPVEIGKWKVFYFRGRDRLRNDVLDKFIEVATRYGIRFPREHPVQEQISVVDEFFASEKEEFNMVVLPDKSAMRYEEIKRVAETYTGHVTQCVLGANASSKMANPNFIGNILLKINAKMGGENHSLSEGIFSDKATMLIGLNVQHPGVTDVDSPTVVAAVGSIDYDFVNYKTVIGTQKRRTEIVASLKETVTSLLRAHFTATKKKPERIVFFRDGLGDSAFEAVFTQEISAMKEALAAMEKNYHPELNFIVAQKRHSVRFAGEQDMGNLAPGTLVGGMGNEAPIDFFLVSAHALQGTARPTRYKVLLNESGFTQEALHTSIFSLCHLYARATKSVSVVPPIYYANLAAVRGKAYFERNEGDVVEMRDVIRKISSNLFYL</sequence>
<dbReference type="Pfam" id="PF02171">
    <property type="entry name" value="Piwi"/>
    <property type="match status" value="1"/>
</dbReference>
<dbReference type="VEuPathDB" id="MicrosporidiaDB:ECANGB1_1917"/>
<name>A0A1Y1S8Z8_9MICR</name>
<dbReference type="InterPro" id="IPR036085">
    <property type="entry name" value="PAZ_dom_sf"/>
</dbReference>
<reference evidence="3 4" key="1">
    <citation type="journal article" date="2017" name="Environ. Microbiol.">
        <title>Decay of the glycolytic pathway and adaptation to intranuclear parasitism within Enterocytozoonidae microsporidia.</title>
        <authorList>
            <person name="Wiredu Boakye D."/>
            <person name="Jaroenlak P."/>
            <person name="Prachumwat A."/>
            <person name="Williams T.A."/>
            <person name="Bateman K.S."/>
            <person name="Itsathitphaisarn O."/>
            <person name="Sritunyalucksana K."/>
            <person name="Paszkiewicz K.H."/>
            <person name="Moore K.A."/>
            <person name="Stentiford G.D."/>
            <person name="Williams B.A."/>
        </authorList>
    </citation>
    <scope>NUCLEOTIDE SEQUENCE [LARGE SCALE GENOMIC DNA]</scope>
    <source>
        <strain evidence="3 4">GB1</strain>
    </source>
</reference>
<keyword evidence="4" id="KW-1185">Reference proteome</keyword>
<feature type="domain" description="Piwi" evidence="2">
    <location>
        <begin position="210"/>
        <end position="504"/>
    </location>
</feature>
<dbReference type="SMART" id="SM00950">
    <property type="entry name" value="Piwi"/>
    <property type="match status" value="1"/>
</dbReference>
<dbReference type="InterPro" id="IPR003165">
    <property type="entry name" value="Piwi"/>
</dbReference>
<gene>
    <name evidence="3" type="primary">AGO5</name>
    <name evidence="3" type="ORF">ECANGB1_1917</name>
</gene>
<evidence type="ECO:0000259" key="2">
    <source>
        <dbReference type="PROSITE" id="PS50822"/>
    </source>
</evidence>
<comment type="caution">
    <text evidence="3">The sequence shown here is derived from an EMBL/GenBank/DDBJ whole genome shotgun (WGS) entry which is preliminary data.</text>
</comment>
<dbReference type="PROSITE" id="PS50822">
    <property type="entry name" value="PIWI"/>
    <property type="match status" value="1"/>
</dbReference>
<dbReference type="CDD" id="cd02846">
    <property type="entry name" value="PAZ_argonaute_like"/>
    <property type="match status" value="1"/>
</dbReference>
<dbReference type="InterPro" id="IPR003100">
    <property type="entry name" value="PAZ_dom"/>
</dbReference>